<feature type="compositionally biased region" description="Polar residues" evidence="1">
    <location>
        <begin position="20"/>
        <end position="30"/>
    </location>
</feature>
<organism evidence="2 3">
    <name type="scientific">Streptomyces varsoviensis</name>
    <dbReference type="NCBI Taxonomy" id="67373"/>
    <lineage>
        <taxon>Bacteria</taxon>
        <taxon>Bacillati</taxon>
        <taxon>Actinomycetota</taxon>
        <taxon>Actinomycetes</taxon>
        <taxon>Kitasatosporales</taxon>
        <taxon>Streptomycetaceae</taxon>
        <taxon>Streptomyces</taxon>
    </lineage>
</organism>
<comment type="caution">
    <text evidence="2">The sequence shown here is derived from an EMBL/GenBank/DDBJ whole genome shotgun (WGS) entry which is preliminary data.</text>
</comment>
<protein>
    <submittedName>
        <fullName evidence="2">Uncharacterized protein</fullName>
    </submittedName>
</protein>
<feature type="region of interest" description="Disordered" evidence="1">
    <location>
        <begin position="1"/>
        <end position="48"/>
    </location>
</feature>
<reference evidence="2 3" key="1">
    <citation type="submission" date="2015-07" db="EMBL/GenBank/DDBJ databases">
        <authorList>
            <person name="Ju K.-S."/>
            <person name="Doroghazi J.R."/>
            <person name="Metcalf W.W."/>
        </authorList>
    </citation>
    <scope>NUCLEOTIDE SEQUENCE [LARGE SCALE GENOMIC DNA]</scope>
    <source>
        <strain evidence="2 3">NRRL B-3589</strain>
    </source>
</reference>
<sequence length="76" mass="7641">MPSASAPNALQRPSAESPPCSANSWNTTGVDITAAPPASARSDSPARSAWAAMCTVVSEDEQAVSTVNAGPSRPNS</sequence>
<dbReference type="EMBL" id="LGUT01002368">
    <property type="protein sequence ID" value="KOG87208.1"/>
    <property type="molecule type" value="Genomic_DNA"/>
</dbReference>
<dbReference type="Proteomes" id="UP000037020">
    <property type="component" value="Unassembled WGS sequence"/>
</dbReference>
<proteinExistence type="predicted"/>
<evidence type="ECO:0000313" key="2">
    <source>
        <dbReference type="EMBL" id="KOG87208.1"/>
    </source>
</evidence>
<accession>A0ABR5J1E5</accession>
<evidence type="ECO:0000313" key="3">
    <source>
        <dbReference type="Proteomes" id="UP000037020"/>
    </source>
</evidence>
<gene>
    <name evidence="2" type="ORF">ADK38_26720</name>
</gene>
<evidence type="ECO:0000256" key="1">
    <source>
        <dbReference type="SAM" id="MobiDB-lite"/>
    </source>
</evidence>
<keyword evidence="3" id="KW-1185">Reference proteome</keyword>
<name>A0ABR5J1E5_9ACTN</name>
<feature type="compositionally biased region" description="Low complexity" evidence="1">
    <location>
        <begin position="34"/>
        <end position="48"/>
    </location>
</feature>